<organism evidence="1">
    <name type="scientific">Klosneuvirus KNV1</name>
    <dbReference type="NCBI Taxonomy" id="1977640"/>
    <lineage>
        <taxon>Viruses</taxon>
        <taxon>Varidnaviria</taxon>
        <taxon>Bamfordvirae</taxon>
        <taxon>Nucleocytoviricota</taxon>
        <taxon>Megaviricetes</taxon>
        <taxon>Imitervirales</taxon>
        <taxon>Mimiviridae</taxon>
        <taxon>Klosneuvirinae</taxon>
        <taxon>Klosneuvirus</taxon>
    </lineage>
</organism>
<sequence>MLSKWFNHVFDNLQDEMPDPKKDIERISTLHSWYKHLGEFTKAYPLLIQGEEARYSFDTCYTDENRKNFHWTVVMDYALDNYGIKLDDSDDYYKIPDSLKDMMKCFPIYLDHDFGNNGTEKGQFLLLQCEMLCRDFWNELNNLKIIVDKTREENEEQEEVIDTITI</sequence>
<gene>
    <name evidence="1" type="ORF">Klosneuvirus_2_105</name>
</gene>
<proteinExistence type="predicted"/>
<protein>
    <submittedName>
        <fullName evidence="1">Uncharacterized protein</fullName>
    </submittedName>
</protein>
<name>A0A1V0SIY2_9VIRU</name>
<accession>A0A1V0SIY2</accession>
<evidence type="ECO:0000313" key="1">
    <source>
        <dbReference type="EMBL" id="ARF11669.1"/>
    </source>
</evidence>
<dbReference type="EMBL" id="KY684109">
    <property type="protein sequence ID" value="ARF11669.1"/>
    <property type="molecule type" value="Genomic_DNA"/>
</dbReference>
<reference evidence="1" key="1">
    <citation type="journal article" date="2017" name="Science">
        <title>Giant viruses with an expanded complement of translation system components.</title>
        <authorList>
            <person name="Schulz F."/>
            <person name="Yutin N."/>
            <person name="Ivanova N.N."/>
            <person name="Ortega D.R."/>
            <person name="Lee T.K."/>
            <person name="Vierheilig J."/>
            <person name="Daims H."/>
            <person name="Horn M."/>
            <person name="Wagner M."/>
            <person name="Jensen G.J."/>
            <person name="Kyrpides N.C."/>
            <person name="Koonin E.V."/>
            <person name="Woyke T."/>
        </authorList>
    </citation>
    <scope>NUCLEOTIDE SEQUENCE</scope>
    <source>
        <strain evidence="1">KNV1</strain>
    </source>
</reference>